<reference evidence="5" key="2">
    <citation type="submission" date="2015-11" db="EMBL/GenBank/DDBJ databases">
        <authorList>
            <person name="Anvar S.Y."/>
        </authorList>
    </citation>
    <scope>NUCLEOTIDE SEQUENCE [LARGE SCALE GENOMIC DNA]</scope>
</reference>
<proteinExistence type="predicted"/>
<dbReference type="Proteomes" id="UP000029925">
    <property type="component" value="Unassembled WGS sequence"/>
</dbReference>
<reference evidence="3 4" key="1">
    <citation type="journal article" date="2014" name="Genome Announc.">
        <title>Draft genome sequences of eight enterohepatic helicobacter species isolated from both laboratory and wild rodents.</title>
        <authorList>
            <person name="Sheh A."/>
            <person name="Shen Z."/>
            <person name="Fox J.G."/>
        </authorList>
    </citation>
    <scope>NUCLEOTIDE SEQUENCE [LARGE SCALE GENOMIC DNA]</scope>
    <source>
        <strain evidence="3 4">MIT 98-6810</strain>
    </source>
</reference>
<keyword evidence="1" id="KW-0732">Signal</keyword>
<dbReference type="AlphaFoldDB" id="A0A099UG14"/>
<accession>A0A099UG14</accession>
<keyword evidence="4" id="KW-1185">Reference proteome</keyword>
<feature type="chain" id="PRO_5044540562" description="Outer membrane protein" evidence="1">
    <location>
        <begin position="22"/>
        <end position="426"/>
    </location>
</feature>
<evidence type="ECO:0008006" key="6">
    <source>
        <dbReference type="Google" id="ProtNLM"/>
    </source>
</evidence>
<dbReference type="GeneID" id="78151314"/>
<dbReference type="KEGG" id="hty:BN2458_PEG1098"/>
<name>A0A099UG14_9HELI</name>
<protein>
    <recommendedName>
        <fullName evidence="6">Outer membrane protein</fullName>
    </recommendedName>
</protein>
<gene>
    <name evidence="2" type="ORF">BN2458_PEG1098</name>
    <name evidence="3" type="ORF">LS75_008465</name>
</gene>
<evidence type="ECO:0000313" key="5">
    <source>
        <dbReference type="Proteomes" id="UP000064525"/>
    </source>
</evidence>
<dbReference type="OrthoDB" id="5327900at2"/>
<dbReference type="EMBL" id="JRPF02000012">
    <property type="protein sequence ID" value="TLD77996.1"/>
    <property type="molecule type" value="Genomic_DNA"/>
</dbReference>
<dbReference type="STRING" id="76936.BN2458_PEG1098"/>
<organism evidence="2 5">
    <name type="scientific">Helicobacter typhlonius</name>
    <dbReference type="NCBI Taxonomy" id="76936"/>
    <lineage>
        <taxon>Bacteria</taxon>
        <taxon>Pseudomonadati</taxon>
        <taxon>Campylobacterota</taxon>
        <taxon>Epsilonproteobacteria</taxon>
        <taxon>Campylobacterales</taxon>
        <taxon>Helicobacteraceae</taxon>
        <taxon>Helicobacter</taxon>
    </lineage>
</organism>
<evidence type="ECO:0000313" key="2">
    <source>
        <dbReference type="EMBL" id="CUU39983.1"/>
    </source>
</evidence>
<dbReference type="RefSeq" id="WP_034342115.1">
    <property type="nucleotide sequence ID" value="NZ_CAOMJD010000026.1"/>
</dbReference>
<feature type="signal peptide" evidence="1">
    <location>
        <begin position="1"/>
        <end position="21"/>
    </location>
</feature>
<evidence type="ECO:0000256" key="1">
    <source>
        <dbReference type="SAM" id="SignalP"/>
    </source>
</evidence>
<dbReference type="EMBL" id="LN907858">
    <property type="protein sequence ID" value="CUU39983.1"/>
    <property type="molecule type" value="Genomic_DNA"/>
</dbReference>
<dbReference type="Proteomes" id="UP000064525">
    <property type="component" value="Chromosome I"/>
</dbReference>
<reference evidence="2" key="3">
    <citation type="submission" date="2015-11" db="EMBL/GenBank/DDBJ databases">
        <authorList>
            <person name="Zhang Y."/>
            <person name="Guo Z."/>
        </authorList>
    </citation>
    <scope>NUCLEOTIDE SEQUENCE</scope>
    <source>
        <strain evidence="2">1</strain>
    </source>
</reference>
<evidence type="ECO:0000313" key="3">
    <source>
        <dbReference type="EMBL" id="TLD77996.1"/>
    </source>
</evidence>
<evidence type="ECO:0000313" key="4">
    <source>
        <dbReference type="Proteomes" id="UP000029925"/>
    </source>
</evidence>
<sequence>MKKVVYVSLVAASALAMSANAVEVIPFGHLGAFYHQGFGGLPTTDKNGKEVQRAYADVSARVGIELGLSQSLSVGLGGWGAYPFYTTGHQNNYVGDIAIPKNGDVSDAYLRYDGGSLSFILGRFDMGQFYLGKDGKNYTGVDWIYGNVQGAALNVGSKAVSFWAYWRNSQLGAGQAYNRMGYELSSFNTYQNYKSSTKIGELVSAGLDFDFGMLKVSPFVAYLTDMNTSIDTTKNSLGTDDILNAGAKAQLELGSGNLKSITTLRGIYGTNNIVGKGKNTNGVTFWVDEELRFNDIWKLGAGYVSQNKDAHLLNFGDRARFYGYRGGLSGAGYGAYLGGSGLNNHSTWYVFGGVEAKRVALDLLYAGGDYEELSAVGSVKLWTNGDNMYFSVGAGYVGTGKGSPFYNAVSNDKWQHSALAFAKFGF</sequence>
<dbReference type="PATRIC" id="fig|76936.10.peg.1073"/>